<accession>A0A1D7TI04</accession>
<proteinExistence type="predicted"/>
<dbReference type="PATRIC" id="fig|1193502.14.peg.884"/>
<dbReference type="RefSeq" id="WP_069477523.1">
    <property type="nucleotide sequence ID" value="NZ_CP017111.1"/>
</dbReference>
<dbReference type="Proteomes" id="UP000094609">
    <property type="component" value="Chromosome"/>
</dbReference>
<evidence type="ECO:0000313" key="2">
    <source>
        <dbReference type="Proteomes" id="UP000094609"/>
    </source>
</evidence>
<dbReference type="AlphaFoldDB" id="A0A1D7TI04"/>
<keyword evidence="2" id="KW-1185">Reference proteome</keyword>
<gene>
    <name evidence="1" type="ORF">SHALO_0877</name>
</gene>
<organism evidence="1 2">
    <name type="scientific">Sulfurospirillum halorespirans DSM 13726</name>
    <dbReference type="NCBI Taxonomy" id="1193502"/>
    <lineage>
        <taxon>Bacteria</taxon>
        <taxon>Pseudomonadati</taxon>
        <taxon>Campylobacterota</taxon>
        <taxon>Epsilonproteobacteria</taxon>
        <taxon>Campylobacterales</taxon>
        <taxon>Sulfurospirillaceae</taxon>
        <taxon>Sulfurospirillum</taxon>
    </lineage>
</organism>
<dbReference type="STRING" id="1193502.SHALO_0877"/>
<evidence type="ECO:0000313" key="1">
    <source>
        <dbReference type="EMBL" id="AOO64658.1"/>
    </source>
</evidence>
<name>A0A1D7TI04_9BACT</name>
<reference evidence="2" key="1">
    <citation type="submission" date="2016-08" db="EMBL/GenBank/DDBJ databases">
        <title>Complete genome sequence of the organohalide-respiring Epsilonproteobacterium Sulfurospirillum halorespirans.</title>
        <authorList>
            <person name="Goris T."/>
            <person name="Zimmermann J."/>
            <person name="Schenz B."/>
            <person name="Lemos M."/>
            <person name="Hackermueller J."/>
            <person name="Diekert G."/>
        </authorList>
    </citation>
    <scope>NUCLEOTIDE SEQUENCE [LARGE SCALE GENOMIC DNA]</scope>
    <source>
        <strain>DSM 13726</strain>
        <strain evidence="2">PCE-M2</strain>
    </source>
</reference>
<dbReference type="EMBL" id="CP017111">
    <property type="protein sequence ID" value="AOO64658.1"/>
    <property type="molecule type" value="Genomic_DNA"/>
</dbReference>
<evidence type="ECO:0008006" key="3">
    <source>
        <dbReference type="Google" id="ProtNLM"/>
    </source>
</evidence>
<protein>
    <recommendedName>
        <fullName evidence="3">Ferrochelatase</fullName>
    </recommendedName>
</protein>
<dbReference type="KEGG" id="shal:SHALO_0877"/>
<sequence length="334" mass="37709">MKIENFVRIIDGRLRTTPPIDAFASIALESMRVSHGDLFIDTTASRELIHQALEKGAYAIVTTLAFANEDEECAWIEVNSIEQILIKLLRYTITQKSLDILLLSPVQEALLEIIQTPRSIKRLRNDLFSIVKTILGAKEEERFCLSNPTLAHDIAPASQSIETTLHVKPTVMAKGLFLSSFWHNERYYTEQKIPSLFVEELLCLLGFCDTHEIAYSLEHLGFCDHFYPQFITHALCKKEFGSSDKALIFEPAPSLIPSLIAYLLTQVDASHVILCVPKTFQEALDFSGKTILFESIEELAILGDTSFQYALILSDKEACEPLFIKTFTNQPSLF</sequence>